<dbReference type="AlphaFoldDB" id="A0A7V8NX15"/>
<keyword evidence="3" id="KW-1185">Reference proteome</keyword>
<gene>
    <name evidence="2" type="ORF">HRJ53_27720</name>
</gene>
<sequence length="220" mass="23511">CLAGCGIERPGPTQHDFQTVERDSSELVRVNLIMGAGNLRVDSGTDKLAAADFTYNLASWKPEMRYTSAAGRGSLTIRQSESHQPHLGKNEYEWDLRLNREVPLDLTVHFGAGEAHLNVGDLTLRSVDVEMGVGRLDLDLGGRPKQSYNVNVSGGVGEATIHLPAGVGVDAEATGGIGSIQASGLRKSGDRYFNDAYPDSKVTIRLTVHGGVGSIRLIAD</sequence>
<dbReference type="InterPro" id="IPR031346">
    <property type="entry name" value="DUF2154_N"/>
</dbReference>
<reference evidence="2" key="1">
    <citation type="submission" date="2020-06" db="EMBL/GenBank/DDBJ databases">
        <title>Legume-microbial interactions unlock mineral nutrients during tropical forest succession.</title>
        <authorList>
            <person name="Epihov D.Z."/>
        </authorList>
    </citation>
    <scope>NUCLEOTIDE SEQUENCE [LARGE SCALE GENOMIC DNA]</scope>
    <source>
        <strain evidence="2">Pan2503</strain>
    </source>
</reference>
<dbReference type="EMBL" id="JACDQQ010002680">
    <property type="protein sequence ID" value="MBA0088795.1"/>
    <property type="molecule type" value="Genomic_DNA"/>
</dbReference>
<evidence type="ECO:0000313" key="2">
    <source>
        <dbReference type="EMBL" id="MBA0088795.1"/>
    </source>
</evidence>
<organism evidence="2 3">
    <name type="scientific">Candidatus Acidiferrum panamense</name>
    <dbReference type="NCBI Taxonomy" id="2741543"/>
    <lineage>
        <taxon>Bacteria</taxon>
        <taxon>Pseudomonadati</taxon>
        <taxon>Acidobacteriota</taxon>
        <taxon>Terriglobia</taxon>
        <taxon>Candidatus Acidiferrales</taxon>
        <taxon>Candidatus Acidiferrum</taxon>
    </lineage>
</organism>
<proteinExistence type="predicted"/>
<dbReference type="Pfam" id="PF17115">
    <property type="entry name" value="Toast_rack_N"/>
    <property type="match status" value="1"/>
</dbReference>
<name>A0A7V8NX15_9BACT</name>
<feature type="non-terminal residue" evidence="2">
    <location>
        <position position="1"/>
    </location>
</feature>
<evidence type="ECO:0000259" key="1">
    <source>
        <dbReference type="Pfam" id="PF17115"/>
    </source>
</evidence>
<feature type="domain" description="DUF2154" evidence="1">
    <location>
        <begin position="25"/>
        <end position="112"/>
    </location>
</feature>
<protein>
    <recommendedName>
        <fullName evidence="1">DUF2154 domain-containing protein</fullName>
    </recommendedName>
</protein>
<accession>A0A7V8NX15</accession>
<dbReference type="Proteomes" id="UP000567293">
    <property type="component" value="Unassembled WGS sequence"/>
</dbReference>
<evidence type="ECO:0000313" key="3">
    <source>
        <dbReference type="Proteomes" id="UP000567293"/>
    </source>
</evidence>
<comment type="caution">
    <text evidence="2">The sequence shown here is derived from an EMBL/GenBank/DDBJ whole genome shotgun (WGS) entry which is preliminary data.</text>
</comment>